<reference evidence="2 3" key="1">
    <citation type="submission" date="2019-08" db="EMBL/GenBank/DDBJ databases">
        <title>Whole genome of Aphis craccivora.</title>
        <authorList>
            <person name="Voronova N.V."/>
            <person name="Shulinski R.S."/>
            <person name="Bandarenka Y.V."/>
            <person name="Zhorov D.G."/>
            <person name="Warner D."/>
        </authorList>
    </citation>
    <scope>NUCLEOTIDE SEQUENCE [LARGE SCALE GENOMIC DNA]</scope>
    <source>
        <strain evidence="2">180601</strain>
        <tissue evidence="2">Whole Body</tissue>
    </source>
</reference>
<feature type="domain" description="HAT C-terminal dimerisation" evidence="1">
    <location>
        <begin position="350"/>
        <end position="420"/>
    </location>
</feature>
<sequence>MFSLILQYFTEDDGIQHKLLKFDSLKNETISKYCIDTLRQLQIPLDKLIAFCGDNTNTNFGGLQRRGQCNVFHKIKEDLGRPIEGIGCPAHILHNTISSASGILSIDVEVIVLKIFNYFAIYTVRTEKLKEFCSFVDINYQTLLSHSRTRWLSLMPAVERILKLWIPLKNFFDSEERVPKIILDFFKSPISEIYFLFLHSNLNLFEKNIKSVEKNKVSVIEIRKILYETQNTLIERKSTKFIGLQTEMKMQKLKNENPTPETAILISKFEEETLSFFNTASEYLKKWSVSFDKYDVFDWMTLSETPKWEKNENTILYLNNNGVKTLSDNLFEQYMYLKNFLEVKLASEEWKSINSVEEKWIIFFKETENHERKCQLLKLCEYLFAIPAHNATVERVFSLMSAQWTDERNRLLPETMESILQCQINYNMTCAEFYKYVKGEKELLKKAKSSEKYGHPSTF</sequence>
<proteinExistence type="predicted"/>
<dbReference type="PANTHER" id="PTHR37162:SF1">
    <property type="entry name" value="BED-TYPE DOMAIN-CONTAINING PROTEIN"/>
    <property type="match status" value="1"/>
</dbReference>
<evidence type="ECO:0000259" key="1">
    <source>
        <dbReference type="Pfam" id="PF05699"/>
    </source>
</evidence>
<dbReference type="PANTHER" id="PTHR37162">
    <property type="entry name" value="HAT FAMILY DIMERISATION DOMAINCONTAINING PROTEIN-RELATED"/>
    <property type="match status" value="1"/>
</dbReference>
<accession>A0A6G0VNU9</accession>
<feature type="non-terminal residue" evidence="2">
    <location>
        <position position="459"/>
    </location>
</feature>
<protein>
    <submittedName>
        <fullName evidence="2">Protein FAM200B-like</fullName>
    </submittedName>
</protein>
<name>A0A6G0VNU9_APHCR</name>
<evidence type="ECO:0000313" key="2">
    <source>
        <dbReference type="EMBL" id="KAF0703537.1"/>
    </source>
</evidence>
<dbReference type="SUPFAM" id="SSF53098">
    <property type="entry name" value="Ribonuclease H-like"/>
    <property type="match status" value="1"/>
</dbReference>
<dbReference type="GO" id="GO:0046983">
    <property type="term" value="F:protein dimerization activity"/>
    <property type="evidence" value="ECO:0007669"/>
    <property type="project" value="InterPro"/>
</dbReference>
<dbReference type="InterPro" id="IPR012337">
    <property type="entry name" value="RNaseH-like_sf"/>
</dbReference>
<dbReference type="InterPro" id="IPR008906">
    <property type="entry name" value="HATC_C_dom"/>
</dbReference>
<keyword evidence="3" id="KW-1185">Reference proteome</keyword>
<dbReference type="AlphaFoldDB" id="A0A6G0VNU9"/>
<dbReference type="OrthoDB" id="6773102at2759"/>
<evidence type="ECO:0000313" key="3">
    <source>
        <dbReference type="Proteomes" id="UP000478052"/>
    </source>
</evidence>
<dbReference type="Proteomes" id="UP000478052">
    <property type="component" value="Unassembled WGS sequence"/>
</dbReference>
<gene>
    <name evidence="2" type="ORF">FWK35_00036254</name>
</gene>
<dbReference type="Pfam" id="PF05699">
    <property type="entry name" value="Dimer_Tnp_hAT"/>
    <property type="match status" value="1"/>
</dbReference>
<dbReference type="EMBL" id="VUJU01013854">
    <property type="protein sequence ID" value="KAF0703537.1"/>
    <property type="molecule type" value="Genomic_DNA"/>
</dbReference>
<organism evidence="2 3">
    <name type="scientific">Aphis craccivora</name>
    <name type="common">Cowpea aphid</name>
    <dbReference type="NCBI Taxonomy" id="307492"/>
    <lineage>
        <taxon>Eukaryota</taxon>
        <taxon>Metazoa</taxon>
        <taxon>Ecdysozoa</taxon>
        <taxon>Arthropoda</taxon>
        <taxon>Hexapoda</taxon>
        <taxon>Insecta</taxon>
        <taxon>Pterygota</taxon>
        <taxon>Neoptera</taxon>
        <taxon>Paraneoptera</taxon>
        <taxon>Hemiptera</taxon>
        <taxon>Sternorrhyncha</taxon>
        <taxon>Aphidomorpha</taxon>
        <taxon>Aphidoidea</taxon>
        <taxon>Aphididae</taxon>
        <taxon>Aphidini</taxon>
        <taxon>Aphis</taxon>
        <taxon>Aphis</taxon>
    </lineage>
</organism>
<comment type="caution">
    <text evidence="2">The sequence shown here is derived from an EMBL/GenBank/DDBJ whole genome shotgun (WGS) entry which is preliminary data.</text>
</comment>